<feature type="compositionally biased region" description="Pro residues" evidence="2">
    <location>
        <begin position="39"/>
        <end position="48"/>
    </location>
</feature>
<dbReference type="PANTHER" id="PTHR12902:SF10">
    <property type="entry name" value="PROTEIN SCAR"/>
    <property type="match status" value="1"/>
</dbReference>
<dbReference type="GO" id="GO:0071933">
    <property type="term" value="F:Arp2/3 complex binding"/>
    <property type="evidence" value="ECO:0007669"/>
    <property type="project" value="TreeGrafter"/>
</dbReference>
<name>A0A0A9EUA2_ARUDO</name>
<evidence type="ECO:0000256" key="1">
    <source>
        <dbReference type="ARBA" id="ARBA00006993"/>
    </source>
</evidence>
<evidence type="ECO:0000256" key="2">
    <source>
        <dbReference type="SAM" id="MobiDB-lite"/>
    </source>
</evidence>
<organism evidence="3">
    <name type="scientific">Arundo donax</name>
    <name type="common">Giant reed</name>
    <name type="synonym">Donax arundinaceus</name>
    <dbReference type="NCBI Taxonomy" id="35708"/>
    <lineage>
        <taxon>Eukaryota</taxon>
        <taxon>Viridiplantae</taxon>
        <taxon>Streptophyta</taxon>
        <taxon>Embryophyta</taxon>
        <taxon>Tracheophyta</taxon>
        <taxon>Spermatophyta</taxon>
        <taxon>Magnoliopsida</taxon>
        <taxon>Liliopsida</taxon>
        <taxon>Poales</taxon>
        <taxon>Poaceae</taxon>
        <taxon>PACMAD clade</taxon>
        <taxon>Arundinoideae</taxon>
        <taxon>Arundineae</taxon>
        <taxon>Arundo</taxon>
    </lineage>
</organism>
<dbReference type="GO" id="GO:0030036">
    <property type="term" value="P:actin cytoskeleton organization"/>
    <property type="evidence" value="ECO:0007669"/>
    <property type="project" value="InterPro"/>
</dbReference>
<feature type="region of interest" description="Disordered" evidence="2">
    <location>
        <begin position="36"/>
        <end position="55"/>
    </location>
</feature>
<sequence>MLNPDLLAQQEDGECCGSDDISREFSSALDEELAKSPIHPVPKPPRYPLLPVTSHDRSMLRKAPTLVQPSSKLSDEKNTILEQIKNKSFNLKPVLAKRPNVMVGLRTNIQVMAILERAHAIRQAVANDDDEDSWSE</sequence>
<reference evidence="3" key="2">
    <citation type="journal article" date="2015" name="Data Brief">
        <title>Shoot transcriptome of the giant reed, Arundo donax.</title>
        <authorList>
            <person name="Barrero R.A."/>
            <person name="Guerrero F.D."/>
            <person name="Moolhuijzen P."/>
            <person name="Goolsby J.A."/>
            <person name="Tidwell J."/>
            <person name="Bellgard S.E."/>
            <person name="Bellgard M.I."/>
        </authorList>
    </citation>
    <scope>NUCLEOTIDE SEQUENCE</scope>
    <source>
        <tissue evidence="3">Shoot tissue taken approximately 20 cm above the soil surface</tissue>
    </source>
</reference>
<dbReference type="GO" id="GO:0005856">
    <property type="term" value="C:cytoskeleton"/>
    <property type="evidence" value="ECO:0007669"/>
    <property type="project" value="InterPro"/>
</dbReference>
<dbReference type="GO" id="GO:2000601">
    <property type="term" value="P:positive regulation of Arp2/3 complex-mediated actin nucleation"/>
    <property type="evidence" value="ECO:0007669"/>
    <property type="project" value="TreeGrafter"/>
</dbReference>
<dbReference type="AlphaFoldDB" id="A0A0A9EUA2"/>
<protein>
    <recommendedName>
        <fullName evidence="4">WH2 domain-containing protein</fullName>
    </recommendedName>
</protein>
<dbReference type="PANTHER" id="PTHR12902">
    <property type="entry name" value="WASP-1"/>
    <property type="match status" value="1"/>
</dbReference>
<comment type="similarity">
    <text evidence="1">Belongs to the SCAR/WAVE family.</text>
</comment>
<dbReference type="GO" id="GO:0034237">
    <property type="term" value="F:protein kinase A regulatory subunit binding"/>
    <property type="evidence" value="ECO:0007669"/>
    <property type="project" value="TreeGrafter"/>
</dbReference>
<dbReference type="EMBL" id="GBRH01194249">
    <property type="protein sequence ID" value="JAE03647.1"/>
    <property type="molecule type" value="Transcribed_RNA"/>
</dbReference>
<evidence type="ECO:0008006" key="4">
    <source>
        <dbReference type="Google" id="ProtNLM"/>
    </source>
</evidence>
<evidence type="ECO:0000313" key="3">
    <source>
        <dbReference type="EMBL" id="JAE03647.1"/>
    </source>
</evidence>
<proteinExistence type="inferred from homology"/>
<accession>A0A0A9EUA2</accession>
<reference evidence="3" key="1">
    <citation type="submission" date="2014-09" db="EMBL/GenBank/DDBJ databases">
        <authorList>
            <person name="Magalhaes I.L.F."/>
            <person name="Oliveira U."/>
            <person name="Santos F.R."/>
            <person name="Vidigal T.H.D.A."/>
            <person name="Brescovit A.D."/>
            <person name="Santos A.J."/>
        </authorList>
    </citation>
    <scope>NUCLEOTIDE SEQUENCE</scope>
    <source>
        <tissue evidence="3">Shoot tissue taken approximately 20 cm above the soil surface</tissue>
    </source>
</reference>
<dbReference type="InterPro" id="IPR028288">
    <property type="entry name" value="SCAR/WAVE_fam"/>
</dbReference>